<sequence>MRDTISWRKDLCKKLCNSDELQQYIVSSLVNADTKVQQRELKRLAQLIADVELGLTLLKEVAPEEPATSVEALLKGYRFSVEQLQSDRNWQLIQNARFYLIKRKGRQWLRVLQEYINLPEIIRIYSLEEARNVPQPIPSSTYPTRLEKIYLPTLLKTPQHRQRKVKLADEGRWYAKISQKGNSPVEVPIDIPKEVANIAPSSVVTLRRTRTKQNPQCSVTREELILAAQEMDDKLSQFGQQENYRNRLENILFQLYNAESDNFQHGNQLTLEGLIHIVGLLNVGKSTLLEILIYHFAKQGDRCGLMVNDVATAVRLASLFCHKLGIPAAPVLGSKRQEQLAKVYEPILKSEGKEITKGGMHPAWRWFSPVCPLLALVQSEDKWEFGNEPCHKLYQKVLVADNDDSDDEDWQESDEKYTCPLYYKCPRHHLEHDIATASVWIFSPASFIHTRVPRQGFEQDLTFAEAVYRECKYLFVDEADRVQIQFDEEFAPDEVLVDASGNSFLNKLGLNSATIYNSDRSDMAGDRFVAWTSAHYHTQNATNRIYHLLLTHSKLVAWLGPLPFTGRSLFARIIRDLVDPPEIPVSAKPKLTRQQIMEERRKRIIEADLAPTEQRRRRKQMMDQLDGFLQHPLNRRRGGELSDLALTILTAEDDRQALAEIAPWCKRWIEIHNLSLPDETQFEELTRNLQFAILVTILDNRLGFIVDNLSDLGRVINLHDSSQDLLHRPPDDFLPVLPESPVGNILGFLYKQERSAKKAGKLDYFRYVGVGRALLLNFPKLFAVDDWQGPHTVLISGTSYAPGSPAYHINIKPTILLQPRTGEAGITESQFFFSPKQNPQANYIALSGLPPARRKLAAKEMVEAMCYSVRGGESFLDEVFQDLEQRKQQQPEWWSDRDRILIVVGSYDESEWVASILQSRYRFDVNINDDGIATLRRDNAPTHLHGILRSEIRNLQHLPTQIVVAPLMALERGHNILNAQGKAAFGAVLFLNRPMPIPDNWQSTVQQLNAWALKHEKDSTLYEEAQLISGNLTLTQVADIFYQNAVAEMVNLNYTAWAFKQLTQDERSVLCWTQLVSIWQIIGRLVRGGVPAVVHFVDVKFAPNSAIDEQDSESTSLLVAIIKVLEPYVEGEDVLARSLYGAFLNALKQMRERNLNYD</sequence>
<dbReference type="InterPro" id="IPR027417">
    <property type="entry name" value="P-loop_NTPase"/>
</dbReference>
<dbReference type="AlphaFoldDB" id="A0A367RT11"/>
<accession>A0A367RT11</accession>
<evidence type="ECO:0000313" key="3">
    <source>
        <dbReference type="Proteomes" id="UP000252085"/>
    </source>
</evidence>
<gene>
    <name evidence="2" type="ORF">A6769_07200</name>
</gene>
<name>A0A367RT11_NOSPU</name>
<proteinExistence type="predicted"/>
<dbReference type="InterPro" id="IPR055254">
    <property type="entry name" value="pPIWI_RE_Z"/>
</dbReference>
<feature type="domain" description="pPIWI-RE three-gene island" evidence="1">
    <location>
        <begin position="44"/>
        <end position="197"/>
    </location>
</feature>
<dbReference type="SUPFAM" id="SSF52540">
    <property type="entry name" value="P-loop containing nucleoside triphosphate hydrolases"/>
    <property type="match status" value="1"/>
</dbReference>
<evidence type="ECO:0000313" key="2">
    <source>
        <dbReference type="EMBL" id="RCJ38823.1"/>
    </source>
</evidence>
<dbReference type="Proteomes" id="UP000252085">
    <property type="component" value="Unassembled WGS sequence"/>
</dbReference>
<dbReference type="Pfam" id="PF18155">
    <property type="entry name" value="pPIWI_RE_Z"/>
    <property type="match status" value="1"/>
</dbReference>
<dbReference type="EMBL" id="LXQE01000107">
    <property type="protein sequence ID" value="RCJ38823.1"/>
    <property type="molecule type" value="Genomic_DNA"/>
</dbReference>
<evidence type="ECO:0000259" key="1">
    <source>
        <dbReference type="Pfam" id="PF18155"/>
    </source>
</evidence>
<comment type="caution">
    <text evidence="2">The sequence shown here is derived from an EMBL/GenBank/DDBJ whole genome shotgun (WGS) entry which is preliminary data.</text>
</comment>
<organism evidence="2 3">
    <name type="scientific">Nostoc punctiforme NIES-2108</name>
    <dbReference type="NCBI Taxonomy" id="1356359"/>
    <lineage>
        <taxon>Bacteria</taxon>
        <taxon>Bacillati</taxon>
        <taxon>Cyanobacteriota</taxon>
        <taxon>Cyanophyceae</taxon>
        <taxon>Nostocales</taxon>
        <taxon>Nostocaceae</taxon>
        <taxon>Nostoc</taxon>
    </lineage>
</organism>
<protein>
    <recommendedName>
        <fullName evidence="1">pPIWI-RE three-gene island domain-containing protein</fullName>
    </recommendedName>
</protein>
<reference evidence="2 3" key="1">
    <citation type="submission" date="2016-04" db="EMBL/GenBank/DDBJ databases">
        <authorList>
            <person name="Evans L.H."/>
            <person name="Alamgir A."/>
            <person name="Owens N."/>
            <person name="Weber N.D."/>
            <person name="Virtaneva K."/>
            <person name="Barbian K."/>
            <person name="Babar A."/>
            <person name="Rosenke K."/>
        </authorList>
    </citation>
    <scope>NUCLEOTIDE SEQUENCE [LARGE SCALE GENOMIC DNA]</scope>
    <source>
        <strain evidence="2">NIES-2108</strain>
    </source>
</reference>